<protein>
    <submittedName>
        <fullName evidence="1">Uncharacterized protein</fullName>
    </submittedName>
</protein>
<evidence type="ECO:0000313" key="4">
    <source>
        <dbReference type="Proteomes" id="UP001177592"/>
    </source>
</evidence>
<geneLocation type="plasmid" evidence="1">
    <name>pArsFIN2</name>
</geneLocation>
<dbReference type="RefSeq" id="WP_135678448.1">
    <property type="nucleotide sequence ID" value="NZ_CP038614.1"/>
</dbReference>
<organism evidence="1 3">
    <name type="scientific">Arsenophonus nasoniae</name>
    <name type="common">son-killer infecting Nasonia vitripennis</name>
    <dbReference type="NCBI Taxonomy" id="638"/>
    <lineage>
        <taxon>Bacteria</taxon>
        <taxon>Pseudomonadati</taxon>
        <taxon>Pseudomonadota</taxon>
        <taxon>Gammaproteobacteria</taxon>
        <taxon>Enterobacterales</taxon>
        <taxon>Morganellaceae</taxon>
        <taxon>Arsenophonus</taxon>
    </lineage>
</organism>
<evidence type="ECO:0000313" key="3">
    <source>
        <dbReference type="Proteomes" id="UP000295134"/>
    </source>
</evidence>
<keyword evidence="1" id="KW-0614">Plasmid</keyword>
<dbReference type="GeneID" id="39751952"/>
<name>A0A4P7KZI5_9GAMM</name>
<reference evidence="1 3" key="1">
    <citation type="submission" date="2019-03" db="EMBL/GenBank/DDBJ databases">
        <title>Long-read sequencing reveals hyperdense prophage content in a complex bacterial symbiont genome.</title>
        <authorList>
            <person name="Frost C.L."/>
            <person name="Siozios S."/>
            <person name="Nadal-Jimenez P."/>
            <person name="Brockhurst M.A."/>
            <person name="King K.C."/>
            <person name="Darby A.C."/>
            <person name="Hurst G.D.D."/>
        </authorList>
    </citation>
    <scope>NUCLEOTIDE SEQUENCE [LARGE SCALE GENOMIC DNA]</scope>
    <source>
        <strain evidence="1 3">FIN</strain>
        <plasmid evidence="3">parsfin2</plasmid>
        <plasmid evidence="1">pArsFIN2</plasmid>
    </source>
</reference>
<evidence type="ECO:0000313" key="1">
    <source>
        <dbReference type="EMBL" id="QBY45839.1"/>
    </source>
</evidence>
<dbReference type="EMBL" id="CP123524">
    <property type="protein sequence ID" value="WGM08083.1"/>
    <property type="molecule type" value="Genomic_DNA"/>
</dbReference>
<dbReference type="KEGG" id="ans:ArsFIN_44500"/>
<evidence type="ECO:0000313" key="2">
    <source>
        <dbReference type="EMBL" id="WGM08083.1"/>
    </source>
</evidence>
<reference evidence="2" key="2">
    <citation type="submission" date="2023-04" db="EMBL/GenBank/DDBJ databases">
        <title>Genome dynamics across the evolutionary transition to endosymbiosis.</title>
        <authorList>
            <person name="Siozios S."/>
            <person name="Nadal-Jimenez P."/>
            <person name="Azagi T."/>
            <person name="Sprong H."/>
            <person name="Frost C.L."/>
            <person name="Parratt S.R."/>
            <person name="Taylor G."/>
            <person name="Brettell L."/>
            <person name="Lew K.C."/>
            <person name="Croft L."/>
            <person name="King K.C."/>
            <person name="Brockhurst M.A."/>
            <person name="Hypsa V."/>
            <person name="Novakova E."/>
            <person name="Darby A.C."/>
            <person name="Hurst G.D.D."/>
        </authorList>
    </citation>
    <scope>NUCLEOTIDE SEQUENCE</scope>
    <source>
        <strain evidence="2">ANv_CAN</strain>
        <plasmid evidence="2">paNv_CAN1</plasmid>
    </source>
</reference>
<gene>
    <name evidence="1" type="ORF">ArsFIN_44500</name>
    <name evidence="2" type="ORF">QE258_21335</name>
</gene>
<sequence>MRLPNMARTLRRFSQPLTFITEVISTKDFKPDFAVTRKSIEGVISSLPDEAINKDSLDWSLEYFTVHVQPKYADLLGVYLEYKGKIFKSINRKDYSDYGYVRYVFEEVKDSEITCRLLKDSPLNSAS</sequence>
<geneLocation type="plasmid" evidence="3">
    <name>parsfin2</name>
</geneLocation>
<keyword evidence="4" id="KW-1185">Reference proteome</keyword>
<proteinExistence type="predicted"/>
<geneLocation type="plasmid" evidence="2 4">
    <name>paNv_CAN1</name>
</geneLocation>
<dbReference type="Proteomes" id="UP001177592">
    <property type="component" value="Plasmid paNv_CAN1"/>
</dbReference>
<accession>A0A4P7KZI5</accession>
<dbReference type="EMBL" id="CP038614">
    <property type="protein sequence ID" value="QBY45839.1"/>
    <property type="molecule type" value="Genomic_DNA"/>
</dbReference>
<dbReference type="Proteomes" id="UP000295134">
    <property type="component" value="Plasmid pArsFIN2"/>
</dbReference>
<dbReference type="AlphaFoldDB" id="A0A4P7KZI5"/>